<dbReference type="InterPro" id="IPR005178">
    <property type="entry name" value="Ostalpha/TMEM184C"/>
</dbReference>
<keyword evidence="3 5" id="KW-1133">Transmembrane helix</keyword>
<keyword evidence="8" id="KW-1185">Reference proteome</keyword>
<evidence type="ECO:0000256" key="2">
    <source>
        <dbReference type="ARBA" id="ARBA00022692"/>
    </source>
</evidence>
<feature type="chain" id="PRO_5046221307" evidence="6">
    <location>
        <begin position="19"/>
        <end position="213"/>
    </location>
</feature>
<proteinExistence type="predicted"/>
<name>A0ABQ7G6X7_DUNSA</name>
<protein>
    <submittedName>
        <fullName evidence="7">Organic solute transporter subunit alpha/Transmembrane protein</fullName>
    </submittedName>
</protein>
<evidence type="ECO:0000313" key="8">
    <source>
        <dbReference type="Proteomes" id="UP000815325"/>
    </source>
</evidence>
<evidence type="ECO:0000313" key="7">
    <source>
        <dbReference type="EMBL" id="KAF5830336.1"/>
    </source>
</evidence>
<evidence type="ECO:0000256" key="3">
    <source>
        <dbReference type="ARBA" id="ARBA00022989"/>
    </source>
</evidence>
<dbReference type="Pfam" id="PF03619">
    <property type="entry name" value="Solute_trans_a"/>
    <property type="match status" value="1"/>
</dbReference>
<feature type="transmembrane region" description="Helical" evidence="5">
    <location>
        <begin position="32"/>
        <end position="54"/>
    </location>
</feature>
<gene>
    <name evidence="7" type="ORF">DUNSADRAFT_14700</name>
</gene>
<feature type="signal peptide" evidence="6">
    <location>
        <begin position="1"/>
        <end position="18"/>
    </location>
</feature>
<dbReference type="SMART" id="SM01417">
    <property type="entry name" value="Solute_trans_a"/>
    <property type="match status" value="1"/>
</dbReference>
<reference evidence="7" key="1">
    <citation type="submission" date="2017-08" db="EMBL/GenBank/DDBJ databases">
        <authorList>
            <person name="Polle J.E."/>
            <person name="Barry K."/>
            <person name="Cushman J."/>
            <person name="Schmutz J."/>
            <person name="Tran D."/>
            <person name="Hathwaick L.T."/>
            <person name="Yim W.C."/>
            <person name="Jenkins J."/>
            <person name="Mckie-Krisberg Z.M."/>
            <person name="Prochnik S."/>
            <person name="Lindquist E."/>
            <person name="Dockter R.B."/>
            <person name="Adam C."/>
            <person name="Molina H."/>
            <person name="Bunkerborg J."/>
            <person name="Jin E."/>
            <person name="Buchheim M."/>
            <person name="Magnuson J."/>
        </authorList>
    </citation>
    <scope>NUCLEOTIDE SEQUENCE</scope>
    <source>
        <strain evidence="7">CCAP 19/18</strain>
    </source>
</reference>
<keyword evidence="6" id="KW-0732">Signal</keyword>
<dbReference type="PANTHER" id="PTHR23423">
    <property type="entry name" value="ORGANIC SOLUTE TRANSPORTER-RELATED"/>
    <property type="match status" value="1"/>
</dbReference>
<feature type="transmembrane region" description="Helical" evidence="5">
    <location>
        <begin position="66"/>
        <end position="84"/>
    </location>
</feature>
<sequence length="213" mass="25381">FWWIICCLAFLALPLAIWDFTRKGYNIKYQAWFIGGIFAILSVPISTYGVAMHTEYYTRPRLQRHVIRILWMVPIYSVDAWFALRFREAREYLDPIRECYEAYVIYNFFAYLMAYLEEELGDVEAHLARKPPMKHLPPFKWIMRPWTMGHPFLLSCKQGIMNYVILRPITTFIGLMTDIFGLYGQGRVNFSKSYVYLTATTNFSQVLLWMWCL</sequence>
<keyword evidence="2 5" id="KW-0812">Transmembrane</keyword>
<comment type="caution">
    <text evidence="7">The sequence shown here is derived from an EMBL/GenBank/DDBJ whole genome shotgun (WGS) entry which is preliminary data.</text>
</comment>
<accession>A0ABQ7G6X7</accession>
<organism evidence="7 8">
    <name type="scientific">Dunaliella salina</name>
    <name type="common">Green alga</name>
    <name type="synonym">Protococcus salinus</name>
    <dbReference type="NCBI Taxonomy" id="3046"/>
    <lineage>
        <taxon>Eukaryota</taxon>
        <taxon>Viridiplantae</taxon>
        <taxon>Chlorophyta</taxon>
        <taxon>core chlorophytes</taxon>
        <taxon>Chlorophyceae</taxon>
        <taxon>CS clade</taxon>
        <taxon>Chlamydomonadales</taxon>
        <taxon>Dunaliellaceae</taxon>
        <taxon>Dunaliella</taxon>
    </lineage>
</organism>
<comment type="subcellular location">
    <subcellularLocation>
        <location evidence="1">Membrane</location>
        <topology evidence="1">Multi-pass membrane protein</topology>
    </subcellularLocation>
</comment>
<evidence type="ECO:0000256" key="4">
    <source>
        <dbReference type="ARBA" id="ARBA00023136"/>
    </source>
</evidence>
<evidence type="ECO:0000256" key="1">
    <source>
        <dbReference type="ARBA" id="ARBA00004141"/>
    </source>
</evidence>
<dbReference type="Proteomes" id="UP000815325">
    <property type="component" value="Unassembled WGS sequence"/>
</dbReference>
<evidence type="ECO:0000256" key="6">
    <source>
        <dbReference type="SAM" id="SignalP"/>
    </source>
</evidence>
<keyword evidence="4 5" id="KW-0472">Membrane</keyword>
<feature type="non-terminal residue" evidence="7">
    <location>
        <position position="1"/>
    </location>
</feature>
<evidence type="ECO:0000256" key="5">
    <source>
        <dbReference type="SAM" id="Phobius"/>
    </source>
</evidence>
<dbReference type="EMBL" id="MU070054">
    <property type="protein sequence ID" value="KAF5830336.1"/>
    <property type="molecule type" value="Genomic_DNA"/>
</dbReference>